<feature type="transmembrane region" description="Helical" evidence="1">
    <location>
        <begin position="97"/>
        <end position="120"/>
    </location>
</feature>
<keyword evidence="1" id="KW-0812">Transmembrane</keyword>
<reference evidence="2 3" key="2">
    <citation type="submission" date="2017-02" db="EMBL/GenBank/DDBJ databases">
        <title>A genome survey and senescence transcriptome analysis in Lentinula edodes.</title>
        <authorList>
            <person name="Sakamoto Y."/>
            <person name="Nakade K."/>
            <person name="Sato S."/>
            <person name="Yoshida Y."/>
            <person name="Miyazaki K."/>
            <person name="Natsume S."/>
            <person name="Konno N."/>
        </authorList>
    </citation>
    <scope>NUCLEOTIDE SEQUENCE [LARGE SCALE GENOMIC DNA]</scope>
    <source>
        <strain evidence="2 3">NBRC 111202</strain>
    </source>
</reference>
<evidence type="ECO:0000313" key="2">
    <source>
        <dbReference type="EMBL" id="GAW00913.1"/>
    </source>
</evidence>
<proteinExistence type="predicted"/>
<comment type="caution">
    <text evidence="2">The sequence shown here is derived from an EMBL/GenBank/DDBJ whole genome shotgun (WGS) entry which is preliminary data.</text>
</comment>
<evidence type="ECO:0000313" key="3">
    <source>
        <dbReference type="Proteomes" id="UP000188533"/>
    </source>
</evidence>
<keyword evidence="3" id="KW-1185">Reference proteome</keyword>
<keyword evidence="1" id="KW-1133">Transmembrane helix</keyword>
<evidence type="ECO:0000256" key="1">
    <source>
        <dbReference type="SAM" id="Phobius"/>
    </source>
</evidence>
<dbReference type="AlphaFoldDB" id="A0A1Q3E0Z0"/>
<reference evidence="2 3" key="1">
    <citation type="submission" date="2016-08" db="EMBL/GenBank/DDBJ databases">
        <authorList>
            <consortium name="Lentinula edodes genome sequencing consortium"/>
            <person name="Sakamoto Y."/>
            <person name="Nakade K."/>
            <person name="Sato S."/>
            <person name="Yoshida Y."/>
            <person name="Miyazaki K."/>
            <person name="Natsume S."/>
            <person name="Konno N."/>
        </authorList>
    </citation>
    <scope>NUCLEOTIDE SEQUENCE [LARGE SCALE GENOMIC DNA]</scope>
    <source>
        <strain evidence="2 3">NBRC 111202</strain>
    </source>
</reference>
<gene>
    <name evidence="2" type="ORF">LENED_002472</name>
</gene>
<sequence>MTIASKQGAHSSRRLAAKRAAYQLSSYLFEVSFVSHFDIVSLYSSVLHVRSGGRIAGQVYHIYSRRFVLSPAFQTILSRSCYLTMVITFPLSLSRPLSGIILFLHILGALAAPLASNNAFVNTTAHLEQRDNYHWDNVAVTFLPYNRELSYKDNWAIKFGERMILKTFPVGGSVGRVNLVNRDGKNSAFAKINAIEPTGKAQFLYKAMKMLKNDYNLVQNERELAAEESQGSSNGSECIGIDAAIVLWIAGVRMLVD</sequence>
<accession>A0A1Q3E0Z0</accession>
<organism evidence="2 3">
    <name type="scientific">Lentinula edodes</name>
    <name type="common">Shiitake mushroom</name>
    <name type="synonym">Lentinus edodes</name>
    <dbReference type="NCBI Taxonomy" id="5353"/>
    <lineage>
        <taxon>Eukaryota</taxon>
        <taxon>Fungi</taxon>
        <taxon>Dikarya</taxon>
        <taxon>Basidiomycota</taxon>
        <taxon>Agaricomycotina</taxon>
        <taxon>Agaricomycetes</taxon>
        <taxon>Agaricomycetidae</taxon>
        <taxon>Agaricales</taxon>
        <taxon>Marasmiineae</taxon>
        <taxon>Omphalotaceae</taxon>
        <taxon>Lentinula</taxon>
    </lineage>
</organism>
<dbReference type="Proteomes" id="UP000188533">
    <property type="component" value="Unassembled WGS sequence"/>
</dbReference>
<protein>
    <submittedName>
        <fullName evidence="2">Uncharacterized protein</fullName>
    </submittedName>
</protein>
<keyword evidence="1" id="KW-0472">Membrane</keyword>
<name>A0A1Q3E0Z0_LENED</name>
<dbReference type="EMBL" id="BDGU01000044">
    <property type="protein sequence ID" value="GAW00913.1"/>
    <property type="molecule type" value="Genomic_DNA"/>
</dbReference>
<feature type="transmembrane region" description="Helical" evidence="1">
    <location>
        <begin position="67"/>
        <end position="91"/>
    </location>
</feature>